<protein>
    <submittedName>
        <fullName evidence="2">Uncharacterized protein</fullName>
    </submittedName>
</protein>
<dbReference type="EMBL" id="VSSQ01104682">
    <property type="protein sequence ID" value="MPN45069.1"/>
    <property type="molecule type" value="Genomic_DNA"/>
</dbReference>
<organism evidence="2">
    <name type="scientific">bioreactor metagenome</name>
    <dbReference type="NCBI Taxonomy" id="1076179"/>
    <lineage>
        <taxon>unclassified sequences</taxon>
        <taxon>metagenomes</taxon>
        <taxon>ecological metagenomes</taxon>
    </lineage>
</organism>
<proteinExistence type="predicted"/>
<reference evidence="2" key="1">
    <citation type="submission" date="2019-08" db="EMBL/GenBank/DDBJ databases">
        <authorList>
            <person name="Kucharzyk K."/>
            <person name="Murdoch R.W."/>
            <person name="Higgins S."/>
            <person name="Loffler F."/>
        </authorList>
    </citation>
    <scope>NUCLEOTIDE SEQUENCE</scope>
</reference>
<gene>
    <name evidence="2" type="ORF">SDC9_192636</name>
</gene>
<keyword evidence="1" id="KW-0175">Coiled coil</keyword>
<evidence type="ECO:0000256" key="1">
    <source>
        <dbReference type="SAM" id="Coils"/>
    </source>
</evidence>
<dbReference type="AlphaFoldDB" id="A0A645I3N1"/>
<name>A0A645I3N1_9ZZZZ</name>
<sequence length="50" mass="5892">MNMLFDIAFDNIFSDLITQSRIHEVRAELTDLEADVRALRRRLGEIKRAM</sequence>
<feature type="coiled-coil region" evidence="1">
    <location>
        <begin position="22"/>
        <end position="49"/>
    </location>
</feature>
<accession>A0A645I3N1</accession>
<comment type="caution">
    <text evidence="2">The sequence shown here is derived from an EMBL/GenBank/DDBJ whole genome shotgun (WGS) entry which is preliminary data.</text>
</comment>
<evidence type="ECO:0000313" key="2">
    <source>
        <dbReference type="EMBL" id="MPN45069.1"/>
    </source>
</evidence>